<reference evidence="2 3" key="1">
    <citation type="journal article" date="2019" name="Nat. Ecol. Evol.">
        <title>Megaphylogeny resolves global patterns of mushroom evolution.</title>
        <authorList>
            <person name="Varga T."/>
            <person name="Krizsan K."/>
            <person name="Foldi C."/>
            <person name="Dima B."/>
            <person name="Sanchez-Garcia M."/>
            <person name="Sanchez-Ramirez S."/>
            <person name="Szollosi G.J."/>
            <person name="Szarkandi J.G."/>
            <person name="Papp V."/>
            <person name="Albert L."/>
            <person name="Andreopoulos W."/>
            <person name="Angelini C."/>
            <person name="Antonin V."/>
            <person name="Barry K.W."/>
            <person name="Bougher N.L."/>
            <person name="Buchanan P."/>
            <person name="Buyck B."/>
            <person name="Bense V."/>
            <person name="Catcheside P."/>
            <person name="Chovatia M."/>
            <person name="Cooper J."/>
            <person name="Damon W."/>
            <person name="Desjardin D."/>
            <person name="Finy P."/>
            <person name="Geml J."/>
            <person name="Haridas S."/>
            <person name="Hughes K."/>
            <person name="Justo A."/>
            <person name="Karasinski D."/>
            <person name="Kautmanova I."/>
            <person name="Kiss B."/>
            <person name="Kocsube S."/>
            <person name="Kotiranta H."/>
            <person name="LaButti K.M."/>
            <person name="Lechner B.E."/>
            <person name="Liimatainen K."/>
            <person name="Lipzen A."/>
            <person name="Lukacs Z."/>
            <person name="Mihaltcheva S."/>
            <person name="Morgado L.N."/>
            <person name="Niskanen T."/>
            <person name="Noordeloos M.E."/>
            <person name="Ohm R.A."/>
            <person name="Ortiz-Santana B."/>
            <person name="Ovrebo C."/>
            <person name="Racz N."/>
            <person name="Riley R."/>
            <person name="Savchenko A."/>
            <person name="Shiryaev A."/>
            <person name="Soop K."/>
            <person name="Spirin V."/>
            <person name="Szebenyi C."/>
            <person name="Tomsovsky M."/>
            <person name="Tulloss R.E."/>
            <person name="Uehling J."/>
            <person name="Grigoriev I.V."/>
            <person name="Vagvolgyi C."/>
            <person name="Papp T."/>
            <person name="Martin F.M."/>
            <person name="Miettinen O."/>
            <person name="Hibbett D.S."/>
            <person name="Nagy L.G."/>
        </authorList>
    </citation>
    <scope>NUCLEOTIDE SEQUENCE [LARGE SCALE GENOMIC DNA]</scope>
    <source>
        <strain evidence="2 3">CBS 309.79</strain>
    </source>
</reference>
<keyword evidence="3" id="KW-1185">Reference proteome</keyword>
<protein>
    <submittedName>
        <fullName evidence="2">Uncharacterized protein</fullName>
    </submittedName>
</protein>
<dbReference type="EMBL" id="ML178861">
    <property type="protein sequence ID" value="TFK96391.1"/>
    <property type="molecule type" value="Genomic_DNA"/>
</dbReference>
<accession>A0A5C3Q3M4</accession>
<proteinExistence type="predicted"/>
<name>A0A5C3Q3M4_9AGAR</name>
<evidence type="ECO:0000313" key="2">
    <source>
        <dbReference type="EMBL" id="TFK96391.1"/>
    </source>
</evidence>
<evidence type="ECO:0000256" key="1">
    <source>
        <dbReference type="SAM" id="MobiDB-lite"/>
    </source>
</evidence>
<organism evidence="2 3">
    <name type="scientific">Pterulicium gracile</name>
    <dbReference type="NCBI Taxonomy" id="1884261"/>
    <lineage>
        <taxon>Eukaryota</taxon>
        <taxon>Fungi</taxon>
        <taxon>Dikarya</taxon>
        <taxon>Basidiomycota</taxon>
        <taxon>Agaricomycotina</taxon>
        <taxon>Agaricomycetes</taxon>
        <taxon>Agaricomycetidae</taxon>
        <taxon>Agaricales</taxon>
        <taxon>Pleurotineae</taxon>
        <taxon>Pterulaceae</taxon>
        <taxon>Pterulicium</taxon>
    </lineage>
</organism>
<evidence type="ECO:0000313" key="3">
    <source>
        <dbReference type="Proteomes" id="UP000305067"/>
    </source>
</evidence>
<dbReference type="Proteomes" id="UP000305067">
    <property type="component" value="Unassembled WGS sequence"/>
</dbReference>
<feature type="region of interest" description="Disordered" evidence="1">
    <location>
        <begin position="31"/>
        <end position="50"/>
    </location>
</feature>
<gene>
    <name evidence="2" type="ORF">BDV98DRAFT_310121</name>
</gene>
<sequence length="156" mass="16990">MELSQPSRPRSNPFCSEGTLTALKHPYARISNSNPTSVPNPARRQAVPPASNICQSPPSLPVTITRIYLTYVFVELAILKFSPVTSHSTAQVSCKLFHLKSEKYGPGVGHDLKILSVGACVLVVVDVSVSLVSVEEVRTLCLLEQPGMERHFSGLY</sequence>
<dbReference type="AlphaFoldDB" id="A0A5C3Q3M4"/>